<feature type="region of interest" description="Disordered" evidence="1">
    <location>
        <begin position="979"/>
        <end position="1073"/>
    </location>
</feature>
<dbReference type="AlphaFoldDB" id="A0A6A6IYU9"/>
<name>A0A6A6IYU9_9PLEO</name>
<evidence type="ECO:0000313" key="2">
    <source>
        <dbReference type="EMBL" id="KAF2255092.1"/>
    </source>
</evidence>
<evidence type="ECO:0000256" key="1">
    <source>
        <dbReference type="SAM" id="MobiDB-lite"/>
    </source>
</evidence>
<feature type="region of interest" description="Disordered" evidence="1">
    <location>
        <begin position="24"/>
        <end position="51"/>
    </location>
</feature>
<dbReference type="OrthoDB" id="1577640at2759"/>
<dbReference type="RefSeq" id="XP_033690096.1">
    <property type="nucleotide sequence ID" value="XM_033831872.1"/>
</dbReference>
<organism evidence="2 3">
    <name type="scientific">Trematosphaeria pertusa</name>
    <dbReference type="NCBI Taxonomy" id="390896"/>
    <lineage>
        <taxon>Eukaryota</taxon>
        <taxon>Fungi</taxon>
        <taxon>Dikarya</taxon>
        <taxon>Ascomycota</taxon>
        <taxon>Pezizomycotina</taxon>
        <taxon>Dothideomycetes</taxon>
        <taxon>Pleosporomycetidae</taxon>
        <taxon>Pleosporales</taxon>
        <taxon>Massarineae</taxon>
        <taxon>Trematosphaeriaceae</taxon>
        <taxon>Trematosphaeria</taxon>
    </lineage>
</organism>
<evidence type="ECO:0000313" key="3">
    <source>
        <dbReference type="Proteomes" id="UP000800094"/>
    </source>
</evidence>
<dbReference type="Proteomes" id="UP000800094">
    <property type="component" value="Unassembled WGS sequence"/>
</dbReference>
<reference evidence="2" key="1">
    <citation type="journal article" date="2020" name="Stud. Mycol.">
        <title>101 Dothideomycetes genomes: a test case for predicting lifestyles and emergence of pathogens.</title>
        <authorList>
            <person name="Haridas S."/>
            <person name="Albert R."/>
            <person name="Binder M."/>
            <person name="Bloem J."/>
            <person name="Labutti K."/>
            <person name="Salamov A."/>
            <person name="Andreopoulos B."/>
            <person name="Baker S."/>
            <person name="Barry K."/>
            <person name="Bills G."/>
            <person name="Bluhm B."/>
            <person name="Cannon C."/>
            <person name="Castanera R."/>
            <person name="Culley D."/>
            <person name="Daum C."/>
            <person name="Ezra D."/>
            <person name="Gonzalez J."/>
            <person name="Henrissat B."/>
            <person name="Kuo A."/>
            <person name="Liang C."/>
            <person name="Lipzen A."/>
            <person name="Lutzoni F."/>
            <person name="Magnuson J."/>
            <person name="Mondo S."/>
            <person name="Nolan M."/>
            <person name="Ohm R."/>
            <person name="Pangilinan J."/>
            <person name="Park H.-J."/>
            <person name="Ramirez L."/>
            <person name="Alfaro M."/>
            <person name="Sun H."/>
            <person name="Tritt A."/>
            <person name="Yoshinaga Y."/>
            <person name="Zwiers L.-H."/>
            <person name="Turgeon B."/>
            <person name="Goodwin S."/>
            <person name="Spatafora J."/>
            <person name="Crous P."/>
            <person name="Grigoriev I."/>
        </authorList>
    </citation>
    <scope>NUCLEOTIDE SEQUENCE</scope>
    <source>
        <strain evidence="2">CBS 122368</strain>
    </source>
</reference>
<keyword evidence="3" id="KW-1185">Reference proteome</keyword>
<dbReference type="EMBL" id="ML987190">
    <property type="protein sequence ID" value="KAF2255092.1"/>
    <property type="molecule type" value="Genomic_DNA"/>
</dbReference>
<accession>A0A6A6IYU9</accession>
<gene>
    <name evidence="2" type="ORF">BU26DRAFT_547144</name>
</gene>
<sequence length="1073" mass="118754">MAMNFAFSDSGYASAPQDACRIRQSQEAVHDSPMTENAKDDPAEVGSGGGIDNGVGPDICKSIYSDATTATISTKERYIAELVDDLADNILVGRARDDVSVDQICVILPRLLKAFARSVGYLGESQNARAVMVFVSKHREIIATRLREHFEVQDMRSQVRDPPSNEKVTLWMLGEDPPEEPGDHIPQAAAPIAVEDLEDTYEVIKEPRGPGIEVNGSRSPQETFFGVKDFDEQDSNEEDEPVKLPSYRGCVAGSSAYQWLLSRIRRNIAVSWPYPNIMRSIEDEILMQLSRSNAARTLSRSEGPNICVVEFSVNWRPLEFLREQEYQERPEEAIGKVITLTGTATDAQALTTEQYIQQTWPLTGIGVLEALRGALRQAGGMFVSKQYNLQNGTTVQASLTESAVCLTALGTLDAVAEIGEQLAWMGAALRSAPDDLGVAYCSPYIRVDVGIPADGQTVAKCYIESTFARHQDVEPILPNGRCWHALFRNPVIVKGFPVLAKPEGDTGIEMPLNIVAGLLGARRIDQFAGNIFIKSFCAMLCVTRLVADMVVWHFLFNDDGEHISYTDPRIQVTTEPWSTRIGIHSLQSARHVVGWCSKVSCLTGSPTANYSINWSQLQRTHQGCAFEKVTISGGQFITAGASFLVGKKDNPVFIRARDDYLSQLRWISKKFVILYDVADRRAWMVDGVSALLHLVRASLRNNQDDDFADLFLSDAKDLVEAGSDRIGKAAAISVLTNNQNWSIRLHQRPEDSFEEETTKQGEDTERITKKTTTFYCFKDRVDHIYHVLEQMIAYQSQVDSQDGIGFKVKASSRRQLEGFDFMDVASDEDPLWPRVVTLASTGAGWVDFARAMHAVTLFGRGFGDLLSPSSEIQICAHWKTVPRGLDYLTVCVSDLKEILKKRGDTLSNPWRLIDDIRWHNPETIFGPCKRSKKPKISKCCDRVQVLLPSSFPSLWARQYRSPSRLEDSGAVIFGHNRKLPLRWGDSGDPEEEAGPSASNDTPAASPPDSGIGSSVGSTPSNGGRSQPPTASPTTDEVSRRKTGGWLFRSGRRKKQKTEASASKDGTIRSFDES</sequence>
<feature type="compositionally biased region" description="Polar residues" evidence="1">
    <location>
        <begin position="1011"/>
        <end position="1035"/>
    </location>
</feature>
<protein>
    <submittedName>
        <fullName evidence="2">Uncharacterized protein</fullName>
    </submittedName>
</protein>
<proteinExistence type="predicted"/>
<dbReference type="GeneID" id="54585202"/>